<evidence type="ECO:0000313" key="2">
    <source>
        <dbReference type="Proteomes" id="UP001146120"/>
    </source>
</evidence>
<reference evidence="1" key="1">
    <citation type="submission" date="2022-11" db="EMBL/GenBank/DDBJ databases">
        <authorList>
            <person name="Morgan W.R."/>
            <person name="Tartar A."/>
        </authorList>
    </citation>
    <scope>NUCLEOTIDE SEQUENCE</scope>
    <source>
        <strain evidence="1">ARSEF 373</strain>
    </source>
</reference>
<dbReference type="EMBL" id="DAKRPA010000051">
    <property type="protein sequence ID" value="DBA01242.1"/>
    <property type="molecule type" value="Genomic_DNA"/>
</dbReference>
<keyword evidence="2" id="KW-1185">Reference proteome</keyword>
<evidence type="ECO:0000313" key="1">
    <source>
        <dbReference type="EMBL" id="DBA01242.1"/>
    </source>
</evidence>
<dbReference type="Proteomes" id="UP001146120">
    <property type="component" value="Unassembled WGS sequence"/>
</dbReference>
<sequence>MKLDDNAKISFGLGYQDDTVERKVYVPADGTKQFVSDLKVKESKVYRDRHELTTDFNDMEWRHFTSRSTGYDEADSNNLDASDAEMDLCCSEDWVLMDEAVESQIAAAPIDNTRMDMSVPLDIEEVRRNSDEEETMHGHVCAAGYGGGEAEFG</sequence>
<accession>A0AAV2Z728</accession>
<proteinExistence type="predicted"/>
<gene>
    <name evidence="1" type="ORF">N0F65_010834</name>
</gene>
<comment type="caution">
    <text evidence="1">The sequence shown here is derived from an EMBL/GenBank/DDBJ whole genome shotgun (WGS) entry which is preliminary data.</text>
</comment>
<dbReference type="AlphaFoldDB" id="A0AAV2Z728"/>
<name>A0AAV2Z728_9STRA</name>
<reference evidence="1" key="2">
    <citation type="journal article" date="2023" name="Microbiol Resour">
        <title>Decontamination and Annotation of the Draft Genome Sequence of the Oomycete Lagenidium giganteum ARSEF 373.</title>
        <authorList>
            <person name="Morgan W.R."/>
            <person name="Tartar A."/>
        </authorList>
    </citation>
    <scope>NUCLEOTIDE SEQUENCE</scope>
    <source>
        <strain evidence="1">ARSEF 373</strain>
    </source>
</reference>
<protein>
    <submittedName>
        <fullName evidence="1">Uncharacterized protein</fullName>
    </submittedName>
</protein>
<organism evidence="1 2">
    <name type="scientific">Lagenidium giganteum</name>
    <dbReference type="NCBI Taxonomy" id="4803"/>
    <lineage>
        <taxon>Eukaryota</taxon>
        <taxon>Sar</taxon>
        <taxon>Stramenopiles</taxon>
        <taxon>Oomycota</taxon>
        <taxon>Peronosporomycetes</taxon>
        <taxon>Pythiales</taxon>
        <taxon>Pythiaceae</taxon>
    </lineage>
</organism>